<dbReference type="AlphaFoldDB" id="A0ABD2BRV5"/>
<keyword evidence="2" id="KW-1185">Reference proteome</keyword>
<accession>A0ABD2BRV5</accession>
<organism evidence="1 2">
    <name type="scientific">Vespula squamosa</name>
    <name type="common">Southern yellow jacket</name>
    <name type="synonym">Wasp</name>
    <dbReference type="NCBI Taxonomy" id="30214"/>
    <lineage>
        <taxon>Eukaryota</taxon>
        <taxon>Metazoa</taxon>
        <taxon>Ecdysozoa</taxon>
        <taxon>Arthropoda</taxon>
        <taxon>Hexapoda</taxon>
        <taxon>Insecta</taxon>
        <taxon>Pterygota</taxon>
        <taxon>Neoptera</taxon>
        <taxon>Endopterygota</taxon>
        <taxon>Hymenoptera</taxon>
        <taxon>Apocrita</taxon>
        <taxon>Aculeata</taxon>
        <taxon>Vespoidea</taxon>
        <taxon>Vespidae</taxon>
        <taxon>Vespinae</taxon>
        <taxon>Vespula</taxon>
    </lineage>
</organism>
<protein>
    <submittedName>
        <fullName evidence="1">Zinc finger MYM-type protein 3</fullName>
    </submittedName>
</protein>
<dbReference type="EMBL" id="JAUDFV010000064">
    <property type="protein sequence ID" value="KAL2735506.1"/>
    <property type="molecule type" value="Genomic_DNA"/>
</dbReference>
<proteinExistence type="predicted"/>
<sequence length="112" mass="12259">MIKGLTPHWHPRSLSPLCRCCWSVAGNSNSSSNSSSSSSCCSGNACTWKGVSRKSSFSFVFSMWRGRKSQSGRMATILEIPLVSGSCRANKSRDICDFCDTLLRTLASRLNK</sequence>
<reference evidence="1 2" key="1">
    <citation type="journal article" date="2024" name="Ann. Entomol. Soc. Am.">
        <title>Genomic analyses of the southern and eastern yellowjacket wasps (Hymenoptera: Vespidae) reveal evolutionary signatures of social life.</title>
        <authorList>
            <person name="Catto M.A."/>
            <person name="Caine P.B."/>
            <person name="Orr S.E."/>
            <person name="Hunt B.G."/>
            <person name="Goodisman M.A.D."/>
        </authorList>
    </citation>
    <scope>NUCLEOTIDE SEQUENCE [LARGE SCALE GENOMIC DNA]</scope>
    <source>
        <strain evidence="1">233</strain>
        <tissue evidence="1">Head and thorax</tissue>
    </source>
</reference>
<gene>
    <name evidence="1" type="ORF">V1478_003146</name>
</gene>
<evidence type="ECO:0000313" key="1">
    <source>
        <dbReference type="EMBL" id="KAL2735506.1"/>
    </source>
</evidence>
<dbReference type="Proteomes" id="UP001607302">
    <property type="component" value="Unassembled WGS sequence"/>
</dbReference>
<comment type="caution">
    <text evidence="1">The sequence shown here is derived from an EMBL/GenBank/DDBJ whole genome shotgun (WGS) entry which is preliminary data.</text>
</comment>
<evidence type="ECO:0000313" key="2">
    <source>
        <dbReference type="Proteomes" id="UP001607302"/>
    </source>
</evidence>
<name>A0ABD2BRV5_VESSQ</name>